<organism evidence="1 2">
    <name type="scientific">Rangifer tarandus platyrhynchus</name>
    <name type="common">Svalbard reindeer</name>
    <dbReference type="NCBI Taxonomy" id="3082113"/>
    <lineage>
        <taxon>Eukaryota</taxon>
        <taxon>Metazoa</taxon>
        <taxon>Chordata</taxon>
        <taxon>Craniata</taxon>
        <taxon>Vertebrata</taxon>
        <taxon>Euteleostomi</taxon>
        <taxon>Mammalia</taxon>
        <taxon>Eutheria</taxon>
        <taxon>Laurasiatheria</taxon>
        <taxon>Artiodactyla</taxon>
        <taxon>Ruminantia</taxon>
        <taxon>Pecora</taxon>
        <taxon>Cervidae</taxon>
        <taxon>Odocoileinae</taxon>
        <taxon>Rangifer</taxon>
    </lineage>
</organism>
<evidence type="ECO:0000313" key="2">
    <source>
        <dbReference type="Proteomes" id="UP001176941"/>
    </source>
</evidence>
<dbReference type="EMBL" id="OX459942">
    <property type="protein sequence ID" value="CAI9177069.1"/>
    <property type="molecule type" value="Genomic_DNA"/>
</dbReference>
<protein>
    <submittedName>
        <fullName evidence="1">Uncharacterized protein</fullName>
    </submittedName>
</protein>
<accession>A0ABN8ZTD5</accession>
<name>A0ABN8ZTD5_RANTA</name>
<evidence type="ECO:0000313" key="1">
    <source>
        <dbReference type="EMBL" id="CAI9177069.1"/>
    </source>
</evidence>
<reference evidence="1" key="1">
    <citation type="submission" date="2023-04" db="EMBL/GenBank/DDBJ databases">
        <authorList>
            <consortium name="ELIXIR-Norway"/>
        </authorList>
    </citation>
    <scope>NUCLEOTIDE SEQUENCE [LARGE SCALE GENOMIC DNA]</scope>
</reference>
<keyword evidence="2" id="KW-1185">Reference proteome</keyword>
<sequence>METRCRSRRHRGELVAVAATVPLPRRSDRRQPFGGSAHPEYTCKSAVTGMLSLRLFPQVTTGTLDP</sequence>
<dbReference type="Proteomes" id="UP001176941">
    <property type="component" value="Chromosome 6"/>
</dbReference>
<gene>
    <name evidence="1" type="ORF">MRATA1EN1_LOCUS26031</name>
</gene>
<proteinExistence type="predicted"/>